<dbReference type="EMBL" id="JAQQWM010000008">
    <property type="protein sequence ID" value="KAK8054025.1"/>
    <property type="molecule type" value="Genomic_DNA"/>
</dbReference>
<name>A0ABR1U546_9PEZI</name>
<protein>
    <submittedName>
        <fullName evidence="1">Ankyrin</fullName>
    </submittedName>
</protein>
<gene>
    <name evidence="1" type="ORF">PG996_013326</name>
</gene>
<sequence length="396" mass="43857">MSLLELPNEVIDQVLYQAIFCRDTHRNIKRSLRMRLVCKYFAEAVYPALFRTHRMDHAIWGRFRPNFLEFRYKEKRYGIGELWYRYLVYRVKTCGEGSTASGGRFVEIRDLARLLCEKHNTSPLDHRHVLETLCGLALDNIERGPGWFRYWGEGEAAWNKRRPNTNVLRPLDDGVAPDAGLSLLAAAMCLGMAALDTQLLAEGHDPTKSNFLFPSATQVAAECGNEGLLRILLEAREATTGLRSLEPGAQDLEAVTIFGAAVAGDIDLLKLGEAGEEKDRSFGNYTFRHGHPHPHSAVTSDIWTPHRWRTTLTMHAMRATESPAVYEYLAAAWAPAHGLSGNDSYEVLASHAGRGNLAMVSWLLETKGIHPNGPAAAAAEAEAVAGGSSSPYSKEP</sequence>
<comment type="caution">
    <text evidence="1">The sequence shown here is derived from an EMBL/GenBank/DDBJ whole genome shotgun (WGS) entry which is preliminary data.</text>
</comment>
<organism evidence="1 2">
    <name type="scientific">Apiospora saccharicola</name>
    <dbReference type="NCBI Taxonomy" id="335842"/>
    <lineage>
        <taxon>Eukaryota</taxon>
        <taxon>Fungi</taxon>
        <taxon>Dikarya</taxon>
        <taxon>Ascomycota</taxon>
        <taxon>Pezizomycotina</taxon>
        <taxon>Sordariomycetes</taxon>
        <taxon>Xylariomycetidae</taxon>
        <taxon>Amphisphaeriales</taxon>
        <taxon>Apiosporaceae</taxon>
        <taxon>Apiospora</taxon>
    </lineage>
</organism>
<evidence type="ECO:0000313" key="1">
    <source>
        <dbReference type="EMBL" id="KAK8054025.1"/>
    </source>
</evidence>
<accession>A0ABR1U546</accession>
<proteinExistence type="predicted"/>
<keyword evidence="2" id="KW-1185">Reference proteome</keyword>
<reference evidence="1 2" key="1">
    <citation type="submission" date="2023-01" db="EMBL/GenBank/DDBJ databases">
        <title>Analysis of 21 Apiospora genomes using comparative genomics revels a genus with tremendous synthesis potential of carbohydrate active enzymes and secondary metabolites.</title>
        <authorList>
            <person name="Sorensen T."/>
        </authorList>
    </citation>
    <scope>NUCLEOTIDE SEQUENCE [LARGE SCALE GENOMIC DNA]</scope>
    <source>
        <strain evidence="1 2">CBS 83171</strain>
    </source>
</reference>
<dbReference type="Proteomes" id="UP001446871">
    <property type="component" value="Unassembled WGS sequence"/>
</dbReference>
<evidence type="ECO:0000313" key="2">
    <source>
        <dbReference type="Proteomes" id="UP001446871"/>
    </source>
</evidence>